<gene>
    <name evidence="15" type="primary">MYO5B</name>
</gene>
<dbReference type="Ensembl" id="ENSCUST00005017337.1">
    <property type="protein sequence ID" value="ENSCUSP00005016698.1"/>
    <property type="gene ID" value="ENSCUSG00005008845.1"/>
</dbReference>
<dbReference type="GO" id="GO:0005524">
    <property type="term" value="F:ATP binding"/>
    <property type="evidence" value="ECO:0007669"/>
    <property type="project" value="UniProtKB-UniRule"/>
</dbReference>
<dbReference type="InterPro" id="IPR058662">
    <property type="entry name" value="Myo5a/b_dom"/>
</dbReference>
<dbReference type="SMART" id="SM01132">
    <property type="entry name" value="DIL"/>
    <property type="match status" value="1"/>
</dbReference>
<dbReference type="PROSITE" id="PS51456">
    <property type="entry name" value="MYOSIN_MOTOR"/>
    <property type="match status" value="1"/>
</dbReference>
<reference evidence="15" key="3">
    <citation type="submission" date="2025-09" db="UniProtKB">
        <authorList>
            <consortium name="Ensembl"/>
        </authorList>
    </citation>
    <scope>IDENTIFICATION</scope>
</reference>
<dbReference type="Proteomes" id="UP000694563">
    <property type="component" value="Chromosome Z"/>
</dbReference>
<feature type="binding site" evidence="10">
    <location>
        <begin position="32"/>
        <end position="39"/>
    </location>
    <ligand>
        <name>ATP</name>
        <dbReference type="ChEBI" id="CHEBI:30616"/>
    </ligand>
</feature>
<dbReference type="InterPro" id="IPR027417">
    <property type="entry name" value="P-loop_NTPase"/>
</dbReference>
<dbReference type="Gene3D" id="6.20.240.20">
    <property type="match status" value="1"/>
</dbReference>
<dbReference type="InterPro" id="IPR037990">
    <property type="entry name" value="Myo5b_CBD"/>
</dbReference>
<dbReference type="PROSITE" id="PS51126">
    <property type="entry name" value="DILUTE"/>
    <property type="match status" value="1"/>
</dbReference>
<feature type="domain" description="Myosin motor" evidence="14">
    <location>
        <begin position="1"/>
        <end position="612"/>
    </location>
</feature>
<keyword evidence="6 11" id="KW-0175">Coiled coil</keyword>
<dbReference type="InterPro" id="IPR002710">
    <property type="entry name" value="Dilute_dom"/>
</dbReference>
<evidence type="ECO:0000259" key="13">
    <source>
        <dbReference type="PROSITE" id="PS51126"/>
    </source>
</evidence>
<keyword evidence="3 10" id="KW-0547">Nucleotide-binding</keyword>
<dbReference type="GO" id="GO:0016459">
    <property type="term" value="C:myosin complex"/>
    <property type="evidence" value="ECO:0007669"/>
    <property type="project" value="UniProtKB-KW"/>
</dbReference>
<sequence>MGDMDPHIFAVAEEAYKQMARDEKNQSIIVSGESGAGKTVSAKYAMRFFATVGGSASETNIEAKVLASSPIMEAIGNAKTTRNDNSSRFGKYIQIGFDKEYHIIGANMRTYLLEKSRVVFQAEDERNYHIFYQLCASSSLPEFKELGLTCAEDFFYTSQGGDTSIDGVDDADDFEKTRHAFTLLGKGFMLALSRQADFACVPPSQGEDEHLSSFCSLLGVEQSQMQHWLCHRKLVTTAETYVKSMTLHQVVNARNALAKHIYAQLFSWIVQHVNKALHSTVGQHSFIGVLDIYGFETFEVNSFEQFCINYANEKLQQQFNSHVFKLEQEEYMKEGIPWTLIDFYDNQPCIDLIEAKLGILDLLDEECKVPKGTDQNWVQKLYDRHAASQHFQKPRMSNTSFIVLHFADKVEYQSEGFLEKNRDTVYEEQINILKASKVKMVADLFQEEGAVPAAALRKGTPRIKVRSASPAFKAANKEHRKTVGHQFRNSLQLLMETLNATTPHYVRCIKPNDEKLPFKFDPKRAVQQLRACGVLETIRISAAGFPSRWSYPDFFDRYRVLMNKRDLSKNDKKQICQTLLEDLIKDPDKFQFGRTKIFFRAGQVAYLEKLRADKFRAATIMIQKTVRGWLQRAKYQRLRRATLALQRYARGHLARRLYENLRRTRAAIILQKQYRMVRMRRAFLRVRNATITIQAFARGMFVRRIYRQMLMEHKATILQKFARGWLARVRLRRARAAAVVLQCHWRRLQARRQLKALRIEARSAQHLKKLNIGMENKVVQLQRKVDEQNKENKLLNEQLSMLTSAHSSEVEKLKKELQEYQQSQRGEGNQLLSLQEEMERLRMELERAHGEREVMEDSHGKERDLLRKVRLSACLKENTLLKQEKEELNSRILCQSEDEFARNTVEENIQLKKELEEDRSRYQNLIKEYASLEQRYDRLMDEITIIKQTPGHRRNPSNQSSLESDSNNPSICTSEIGDTEDVIQQVEEIGMEKAAMDMTLFLKLQKRVRELELERKKLQTQLEKKEQETQADNEADIPEIRGVVKGSFGKRQELESENKKLKNELNELRKAIADHATQNNSSNNVQDSYNLLLNQLKSANEELEVRKEEVLILRSQIMKAAQQKETGKNMVKESKTEDWGYLNEDGELGLAYQGLKQVARLLEEQLQNQRREHEEEMEALKNQVDSMQEELEKQQQALLQTLQLSPEVQVELGLQQEITRLTNENLVRVFLCLMLGDLLNVSSAFQDLKELLEKLENNEKKLKKQLKIYMKKVQDFEVVPVERRSHKRNMQVAVQRKEKDFQGMLEYYKEDEPLLIRNLITDLKPQAVSATVPCLPAYILFMCIRHADYINDDQKVHSLLTSTINGIKKVLKKHHDDFEMTSFWLANTCRLLHCLKQYSGEEAFMTQNTAKQNEHCLKNFDLTEYRQVLGHLSIQNYQQLINIAEGILQPMIVSAVLENESIQGLSSVKPMGYRKYSSNSGEGDNSYSLDEMIRQLNSFHSIMCDQGLDPEIIQQVFKQLFYMINAVALNNLLLRKDVCSWSTGMQLRFNISQLEEWLRGKNLQQSGAAQTLEPLIQAAQLLQLKKKTSEDAEAICSLCTSLTTQQIVKILNLYTPVNEFEERVTVAFIRNIQVNLKERNDPPQLLLDFKHMFPVLFPFNPSAITMDSIHLPASLNLDFLNKV</sequence>
<keyword evidence="5" id="KW-0112">Calmodulin-binding</keyword>
<dbReference type="SMART" id="SM00242">
    <property type="entry name" value="MYSc"/>
    <property type="match status" value="1"/>
</dbReference>
<feature type="coiled-coil region" evidence="11">
    <location>
        <begin position="1152"/>
        <end position="1204"/>
    </location>
</feature>
<dbReference type="Pfam" id="PF01843">
    <property type="entry name" value="DIL"/>
    <property type="match status" value="1"/>
</dbReference>
<dbReference type="Pfam" id="PF00063">
    <property type="entry name" value="Myosin_head"/>
    <property type="match status" value="1"/>
</dbReference>
<organism evidence="15 16">
    <name type="scientific">Catharus ustulatus</name>
    <name type="common">Russet-backed thrush</name>
    <name type="synonym">Hylocichla ustulatus</name>
    <dbReference type="NCBI Taxonomy" id="91951"/>
    <lineage>
        <taxon>Eukaryota</taxon>
        <taxon>Metazoa</taxon>
        <taxon>Chordata</taxon>
        <taxon>Craniata</taxon>
        <taxon>Vertebrata</taxon>
        <taxon>Euteleostomi</taxon>
        <taxon>Archelosauria</taxon>
        <taxon>Archosauria</taxon>
        <taxon>Dinosauria</taxon>
        <taxon>Saurischia</taxon>
        <taxon>Theropoda</taxon>
        <taxon>Coelurosauria</taxon>
        <taxon>Aves</taxon>
        <taxon>Neognathae</taxon>
        <taxon>Neoaves</taxon>
        <taxon>Telluraves</taxon>
        <taxon>Australaves</taxon>
        <taxon>Passeriformes</taxon>
        <taxon>Turdidae</taxon>
        <taxon>Catharus</taxon>
    </lineage>
</organism>
<dbReference type="PRINTS" id="PR00193">
    <property type="entry name" value="MYOSINHEAVY"/>
</dbReference>
<keyword evidence="7 10" id="KW-0518">Myosin</keyword>
<dbReference type="Gene3D" id="1.10.10.820">
    <property type="match status" value="1"/>
</dbReference>
<evidence type="ECO:0000313" key="16">
    <source>
        <dbReference type="Proteomes" id="UP000694563"/>
    </source>
</evidence>
<dbReference type="GO" id="GO:0000146">
    <property type="term" value="F:microfilament motor activity"/>
    <property type="evidence" value="ECO:0007669"/>
    <property type="project" value="TreeGrafter"/>
</dbReference>
<keyword evidence="2" id="KW-0677">Repeat</keyword>
<dbReference type="Gene3D" id="1.20.5.190">
    <property type="match status" value="3"/>
</dbReference>
<evidence type="ECO:0000256" key="4">
    <source>
        <dbReference type="ARBA" id="ARBA00022840"/>
    </source>
</evidence>
<evidence type="ECO:0000256" key="10">
    <source>
        <dbReference type="PROSITE-ProRule" id="PRU00782"/>
    </source>
</evidence>
<keyword evidence="9 10" id="KW-0009">Actin-binding</keyword>
<dbReference type="FunFam" id="1.10.10.820:FF:000001">
    <property type="entry name" value="Myosin heavy chain"/>
    <property type="match status" value="1"/>
</dbReference>
<evidence type="ECO:0000256" key="7">
    <source>
        <dbReference type="ARBA" id="ARBA00023123"/>
    </source>
</evidence>
<reference evidence="15" key="1">
    <citation type="submission" date="2020-10" db="EMBL/GenBank/DDBJ databases">
        <title>Catharus ustulatus (Swainson's thrush) genome, bCatUst1, primary haplotype v2.</title>
        <authorList>
            <person name="Delmore K."/>
            <person name="Vafadar M."/>
            <person name="Formenti G."/>
            <person name="Chow W."/>
            <person name="Pelan S."/>
            <person name="Howe K."/>
            <person name="Rhie A."/>
            <person name="Mountcastle J."/>
            <person name="Haase B."/>
            <person name="Fedrigo O."/>
            <person name="Jarvis E.D."/>
        </authorList>
    </citation>
    <scope>NUCLEOTIDE SEQUENCE [LARGE SCALE GENOMIC DNA]</scope>
</reference>
<evidence type="ECO:0000256" key="9">
    <source>
        <dbReference type="ARBA" id="ARBA00023203"/>
    </source>
</evidence>
<dbReference type="PANTHER" id="PTHR13140">
    <property type="entry name" value="MYOSIN"/>
    <property type="match status" value="1"/>
</dbReference>
<evidence type="ECO:0000256" key="6">
    <source>
        <dbReference type="ARBA" id="ARBA00023054"/>
    </source>
</evidence>
<accession>A0A8C3UJR0</accession>
<name>A0A8C3UJR0_CATUS</name>
<feature type="domain" description="Dilute" evidence="13">
    <location>
        <begin position="1361"/>
        <end position="1638"/>
    </location>
</feature>
<dbReference type="SMART" id="SM00015">
    <property type="entry name" value="IQ"/>
    <property type="match status" value="6"/>
</dbReference>
<evidence type="ECO:0000313" key="15">
    <source>
        <dbReference type="Ensembl" id="ENSCUSP00005016698.1"/>
    </source>
</evidence>
<dbReference type="GO" id="GO:0051015">
    <property type="term" value="F:actin filament binding"/>
    <property type="evidence" value="ECO:0007669"/>
    <property type="project" value="TreeGrafter"/>
</dbReference>
<evidence type="ECO:0000256" key="8">
    <source>
        <dbReference type="ARBA" id="ARBA00023175"/>
    </source>
</evidence>
<keyword evidence="8 10" id="KW-0505">Motor protein</keyword>
<evidence type="ECO:0000256" key="11">
    <source>
        <dbReference type="SAM" id="Coils"/>
    </source>
</evidence>
<dbReference type="SUPFAM" id="SSF52540">
    <property type="entry name" value="P-loop containing nucleoside triphosphate hydrolases"/>
    <property type="match status" value="2"/>
</dbReference>
<evidence type="ECO:0000256" key="1">
    <source>
        <dbReference type="ARBA" id="ARBA00008314"/>
    </source>
</evidence>
<feature type="coiled-coil region" evidence="11">
    <location>
        <begin position="1238"/>
        <end position="1272"/>
    </location>
</feature>
<dbReference type="InterPro" id="IPR036103">
    <property type="entry name" value="MYSc_Myo5"/>
</dbReference>
<evidence type="ECO:0008006" key="17">
    <source>
        <dbReference type="Google" id="ProtNLM"/>
    </source>
</evidence>
<dbReference type="Pfam" id="PF00612">
    <property type="entry name" value="IQ"/>
    <property type="match status" value="6"/>
</dbReference>
<dbReference type="GO" id="GO:0007015">
    <property type="term" value="P:actin filament organization"/>
    <property type="evidence" value="ECO:0007669"/>
    <property type="project" value="TreeGrafter"/>
</dbReference>
<dbReference type="FunFam" id="1.20.58.530:FF:000002">
    <property type="entry name" value="Class V myosin"/>
    <property type="match status" value="1"/>
</dbReference>
<dbReference type="PROSITE" id="PS50096">
    <property type="entry name" value="IQ"/>
    <property type="match status" value="5"/>
</dbReference>
<dbReference type="GO" id="GO:0016020">
    <property type="term" value="C:membrane"/>
    <property type="evidence" value="ECO:0007669"/>
    <property type="project" value="TreeGrafter"/>
</dbReference>
<dbReference type="CDD" id="cd15477">
    <property type="entry name" value="Myo5b_CBD"/>
    <property type="match status" value="1"/>
</dbReference>
<evidence type="ECO:0000256" key="5">
    <source>
        <dbReference type="ARBA" id="ARBA00022860"/>
    </source>
</evidence>
<feature type="compositionally biased region" description="Polar residues" evidence="12">
    <location>
        <begin position="956"/>
        <end position="973"/>
    </location>
</feature>
<keyword evidence="16" id="KW-1185">Reference proteome</keyword>
<proteinExistence type="inferred from homology"/>
<dbReference type="GO" id="GO:0005737">
    <property type="term" value="C:cytoplasm"/>
    <property type="evidence" value="ECO:0007669"/>
    <property type="project" value="TreeGrafter"/>
</dbReference>
<evidence type="ECO:0000259" key="14">
    <source>
        <dbReference type="PROSITE" id="PS51456"/>
    </source>
</evidence>
<dbReference type="Gene3D" id="1.20.120.720">
    <property type="entry name" value="Myosin VI head, motor domain, U50 subdomain"/>
    <property type="match status" value="1"/>
</dbReference>
<dbReference type="Gene3D" id="3.40.850.10">
    <property type="entry name" value="Kinesin motor domain"/>
    <property type="match status" value="1"/>
</dbReference>
<dbReference type="Pfam" id="PF25966">
    <property type="entry name" value="Myo5a"/>
    <property type="match status" value="1"/>
</dbReference>
<feature type="coiled-coil region" evidence="11">
    <location>
        <begin position="1001"/>
        <end position="1116"/>
    </location>
</feature>
<comment type="similarity">
    <text evidence="1 10">Belongs to the TRAFAC class myosin-kinesin ATPase superfamily. Myosin family.</text>
</comment>
<dbReference type="FunFam" id="1.20.5.190:FF:000001">
    <property type="entry name" value="unconventional myosin-Va"/>
    <property type="match status" value="1"/>
</dbReference>
<feature type="region of interest" description="Actin-binding" evidence="10">
    <location>
        <begin position="491"/>
        <end position="513"/>
    </location>
</feature>
<dbReference type="InterPro" id="IPR000048">
    <property type="entry name" value="IQ_motif_EF-hand-BS"/>
</dbReference>
<dbReference type="InterPro" id="IPR001609">
    <property type="entry name" value="Myosin_head_motor_dom-like"/>
</dbReference>
<dbReference type="FunFam" id="3.30.70.1590:FF:000003">
    <property type="entry name" value="Myosin-Va isoform 1"/>
    <property type="match status" value="1"/>
</dbReference>
<dbReference type="CDD" id="cd01380">
    <property type="entry name" value="MYSc_Myo5"/>
    <property type="match status" value="1"/>
</dbReference>
<evidence type="ECO:0000256" key="3">
    <source>
        <dbReference type="ARBA" id="ARBA00022741"/>
    </source>
</evidence>
<feature type="region of interest" description="Disordered" evidence="12">
    <location>
        <begin position="947"/>
        <end position="974"/>
    </location>
</feature>
<protein>
    <recommendedName>
        <fullName evidence="17">Unconventional myosin-Vb</fullName>
    </recommendedName>
</protein>
<evidence type="ECO:0000256" key="2">
    <source>
        <dbReference type="ARBA" id="ARBA00022737"/>
    </source>
</evidence>
<dbReference type="InterPro" id="IPR036961">
    <property type="entry name" value="Kinesin_motor_dom_sf"/>
</dbReference>
<dbReference type="GO" id="GO:0005516">
    <property type="term" value="F:calmodulin binding"/>
    <property type="evidence" value="ECO:0007669"/>
    <property type="project" value="UniProtKB-KW"/>
</dbReference>
<dbReference type="PANTHER" id="PTHR13140:SF356">
    <property type="entry name" value="UNCONVENTIONAL MYOSIN-VB"/>
    <property type="match status" value="1"/>
</dbReference>
<reference evidence="15" key="2">
    <citation type="submission" date="2025-08" db="UniProtKB">
        <authorList>
            <consortium name="Ensembl"/>
        </authorList>
    </citation>
    <scope>IDENTIFICATION</scope>
</reference>
<evidence type="ECO:0000256" key="12">
    <source>
        <dbReference type="SAM" id="MobiDB-lite"/>
    </source>
</evidence>
<keyword evidence="4 10" id="KW-0067">ATP-binding</keyword>
<dbReference type="Gene3D" id="1.20.58.530">
    <property type="match status" value="1"/>
</dbReference>